<dbReference type="GO" id="GO:0031781">
    <property type="term" value="F:type 3 melanocortin receptor binding"/>
    <property type="evidence" value="ECO:0007669"/>
    <property type="project" value="Ensembl"/>
</dbReference>
<comment type="similarity">
    <text evidence="3">Belongs to the MRAP family.</text>
</comment>
<dbReference type="GO" id="GO:0031782">
    <property type="term" value="F:type 4 melanocortin receptor binding"/>
    <property type="evidence" value="ECO:0007669"/>
    <property type="project" value="Ensembl"/>
</dbReference>
<dbReference type="GO" id="GO:0005789">
    <property type="term" value="C:endoplasmic reticulum membrane"/>
    <property type="evidence" value="ECO:0007669"/>
    <property type="project" value="UniProtKB-SubCell"/>
</dbReference>
<dbReference type="PANTHER" id="PTHR28675">
    <property type="entry name" value="MELANOCORTIN-2 RECEPTOR ACCESSORY PROTEIN 2"/>
    <property type="match status" value="1"/>
</dbReference>
<proteinExistence type="inferred from homology"/>
<dbReference type="GO" id="GO:1903077">
    <property type="term" value="P:negative regulation of protein localization to plasma membrane"/>
    <property type="evidence" value="ECO:0007669"/>
    <property type="project" value="Ensembl"/>
</dbReference>
<dbReference type="GO" id="GO:0042802">
    <property type="term" value="F:identical protein binding"/>
    <property type="evidence" value="ECO:0007669"/>
    <property type="project" value="Ensembl"/>
</dbReference>
<keyword evidence="6" id="KW-0256">Endoplasmic reticulum</keyword>
<gene>
    <name evidence="11" type="primary">Mrap</name>
</gene>
<dbReference type="GO" id="GO:0031780">
    <property type="term" value="F:corticotropin hormone receptor binding"/>
    <property type="evidence" value="ECO:0007669"/>
    <property type="project" value="Ensembl"/>
</dbReference>
<dbReference type="GO" id="GO:0072659">
    <property type="term" value="P:protein localization to plasma membrane"/>
    <property type="evidence" value="ECO:0007669"/>
    <property type="project" value="Ensembl"/>
</dbReference>
<dbReference type="GO" id="GO:0070996">
    <property type="term" value="F:type 1 melanocortin receptor binding"/>
    <property type="evidence" value="ECO:0007669"/>
    <property type="project" value="Ensembl"/>
</dbReference>
<dbReference type="GO" id="GO:0106071">
    <property type="term" value="P:positive regulation of adenylate cyclase-activating G protein-coupled receptor signaling pathway"/>
    <property type="evidence" value="ECO:0007669"/>
    <property type="project" value="Ensembl"/>
</dbReference>
<feature type="compositionally biased region" description="Low complexity" evidence="9">
    <location>
        <begin position="109"/>
        <end position="130"/>
    </location>
</feature>
<evidence type="ECO:0000256" key="7">
    <source>
        <dbReference type="ARBA" id="ARBA00022989"/>
    </source>
</evidence>
<dbReference type="Ensembl" id="ENSJJAT00000018951.1">
    <property type="protein sequence ID" value="ENSJJAP00000012467.1"/>
    <property type="gene ID" value="ENSJJAG00000015503.1"/>
</dbReference>
<reference evidence="11" key="1">
    <citation type="submission" date="2025-08" db="UniProtKB">
        <authorList>
            <consortium name="Ensembl"/>
        </authorList>
    </citation>
    <scope>IDENTIFICATION</scope>
</reference>
<evidence type="ECO:0000313" key="11">
    <source>
        <dbReference type="Ensembl" id="ENSJJAP00000012467.1"/>
    </source>
</evidence>
<dbReference type="PANTHER" id="PTHR28675:SF2">
    <property type="entry name" value="MELANOCORTIN-2 RECEPTOR ACCESSORY PROTEIN"/>
    <property type="match status" value="1"/>
</dbReference>
<dbReference type="Pfam" id="PF15183">
    <property type="entry name" value="MRAP"/>
    <property type="match status" value="1"/>
</dbReference>
<dbReference type="GeneTree" id="ENSGT00650000093475"/>
<keyword evidence="7 10" id="KW-1133">Transmembrane helix</keyword>
<evidence type="ECO:0000256" key="1">
    <source>
        <dbReference type="ARBA" id="ARBA00004162"/>
    </source>
</evidence>
<dbReference type="GO" id="GO:0050873">
    <property type="term" value="P:brown fat cell differentiation"/>
    <property type="evidence" value="ECO:0007669"/>
    <property type="project" value="Ensembl"/>
</dbReference>
<feature type="compositionally biased region" description="Polar residues" evidence="9">
    <location>
        <begin position="95"/>
        <end position="108"/>
    </location>
</feature>
<accession>A0A8C5KN05</accession>
<name>A0A8C5KN05_JACJA</name>
<dbReference type="AlphaFoldDB" id="A0A8C5KN05"/>
<dbReference type="InterPro" id="IPR028111">
    <property type="entry name" value="MRAP"/>
</dbReference>
<evidence type="ECO:0000256" key="9">
    <source>
        <dbReference type="SAM" id="MobiDB-lite"/>
    </source>
</evidence>
<keyword evidence="12" id="KW-1185">Reference proteome</keyword>
<evidence type="ECO:0000256" key="3">
    <source>
        <dbReference type="ARBA" id="ARBA00010063"/>
    </source>
</evidence>
<evidence type="ECO:0000313" key="12">
    <source>
        <dbReference type="Proteomes" id="UP000694385"/>
    </source>
</evidence>
<organism evidence="11 12">
    <name type="scientific">Jaculus jaculus</name>
    <name type="common">Lesser Egyptian jerboa</name>
    <dbReference type="NCBI Taxonomy" id="51337"/>
    <lineage>
        <taxon>Eukaryota</taxon>
        <taxon>Metazoa</taxon>
        <taxon>Chordata</taxon>
        <taxon>Craniata</taxon>
        <taxon>Vertebrata</taxon>
        <taxon>Euteleostomi</taxon>
        <taxon>Mammalia</taxon>
        <taxon>Eutheria</taxon>
        <taxon>Euarchontoglires</taxon>
        <taxon>Glires</taxon>
        <taxon>Rodentia</taxon>
        <taxon>Myomorpha</taxon>
        <taxon>Dipodoidea</taxon>
        <taxon>Dipodidae</taxon>
        <taxon>Dipodinae</taxon>
        <taxon>Jaculus</taxon>
    </lineage>
</organism>
<dbReference type="OMA" id="CHREPLG"/>
<evidence type="ECO:0000256" key="4">
    <source>
        <dbReference type="ARBA" id="ARBA00022475"/>
    </source>
</evidence>
<reference evidence="11" key="2">
    <citation type="submission" date="2025-09" db="UniProtKB">
        <authorList>
            <consortium name="Ensembl"/>
        </authorList>
    </citation>
    <scope>IDENTIFICATION</scope>
</reference>
<protein>
    <submittedName>
        <fullName evidence="11">Melanocortin 2 receptor accessory protein</fullName>
    </submittedName>
</protein>
<dbReference type="GO" id="GO:0106072">
    <property type="term" value="P:negative regulation of adenylate cyclase-activating G protein-coupled receptor signaling pathway"/>
    <property type="evidence" value="ECO:0007669"/>
    <property type="project" value="Ensembl"/>
</dbReference>
<evidence type="ECO:0000256" key="6">
    <source>
        <dbReference type="ARBA" id="ARBA00022824"/>
    </source>
</evidence>
<dbReference type="GO" id="GO:0031783">
    <property type="term" value="F:type 5 melanocortin receptor binding"/>
    <property type="evidence" value="ECO:0007669"/>
    <property type="project" value="Ensembl"/>
</dbReference>
<keyword evidence="4" id="KW-1003">Cell membrane</keyword>
<sequence length="130" mass="14645">MANRTNTSTPHYSYEYYLDYLDPIPVDEKKLKAHKHSIVIAFWVSLVAFVLLLFLILLYVSWSGSVHVRNSHQHHQIGPWNHSLNLPFCLRRASQGSAEESGSRTGANQQQQQDSPSTTTGSTAPPGLLW</sequence>
<evidence type="ECO:0000256" key="10">
    <source>
        <dbReference type="SAM" id="Phobius"/>
    </source>
</evidence>
<evidence type="ECO:0000256" key="5">
    <source>
        <dbReference type="ARBA" id="ARBA00022692"/>
    </source>
</evidence>
<dbReference type="Proteomes" id="UP000694385">
    <property type="component" value="Unassembled WGS sequence"/>
</dbReference>
<feature type="transmembrane region" description="Helical" evidence="10">
    <location>
        <begin position="38"/>
        <end position="62"/>
    </location>
</feature>
<dbReference type="GO" id="GO:0005886">
    <property type="term" value="C:plasma membrane"/>
    <property type="evidence" value="ECO:0007669"/>
    <property type="project" value="UniProtKB-SubCell"/>
</dbReference>
<keyword evidence="5 10" id="KW-0812">Transmembrane</keyword>
<dbReference type="GO" id="GO:0030545">
    <property type="term" value="F:signaling receptor regulator activity"/>
    <property type="evidence" value="ECO:0007669"/>
    <property type="project" value="TreeGrafter"/>
</dbReference>
<comment type="subcellular location">
    <subcellularLocation>
        <location evidence="1">Cell membrane</location>
        <topology evidence="1">Single-pass membrane protein</topology>
    </subcellularLocation>
    <subcellularLocation>
        <location evidence="2">Endoplasmic reticulum membrane</location>
        <topology evidence="2">Single-pass membrane protein</topology>
    </subcellularLocation>
</comment>
<evidence type="ECO:0000256" key="8">
    <source>
        <dbReference type="ARBA" id="ARBA00023136"/>
    </source>
</evidence>
<keyword evidence="8 10" id="KW-0472">Membrane</keyword>
<evidence type="ECO:0000256" key="2">
    <source>
        <dbReference type="ARBA" id="ARBA00004389"/>
    </source>
</evidence>
<feature type="region of interest" description="Disordered" evidence="9">
    <location>
        <begin position="95"/>
        <end position="130"/>
    </location>
</feature>